<dbReference type="GO" id="GO:0001228">
    <property type="term" value="F:DNA-binding transcription activator activity, RNA polymerase II-specific"/>
    <property type="evidence" value="ECO:0007669"/>
    <property type="project" value="InterPro"/>
</dbReference>
<dbReference type="Gene3D" id="1.10.20.10">
    <property type="entry name" value="Histone, subunit A"/>
    <property type="match status" value="1"/>
</dbReference>
<keyword evidence="11" id="KW-1185">Reference proteome</keyword>
<keyword evidence="7" id="KW-0804">Transcription</keyword>
<keyword evidence="3" id="KW-0938">Abscisic acid signaling pathway</keyword>
<keyword evidence="6" id="KW-0010">Activator</keyword>
<dbReference type="PROSITE" id="PS00685">
    <property type="entry name" value="NFYB_HAP3"/>
    <property type="match status" value="1"/>
</dbReference>
<evidence type="ECO:0000256" key="2">
    <source>
        <dbReference type="ARBA" id="ARBA00009053"/>
    </source>
</evidence>
<dbReference type="GO" id="GO:0009738">
    <property type="term" value="P:abscisic acid-activated signaling pathway"/>
    <property type="evidence" value="ECO:0007669"/>
    <property type="project" value="UniProtKB-KW"/>
</dbReference>
<evidence type="ECO:0000256" key="7">
    <source>
        <dbReference type="ARBA" id="ARBA00023163"/>
    </source>
</evidence>
<evidence type="ECO:0000256" key="1">
    <source>
        <dbReference type="ARBA" id="ARBA00004123"/>
    </source>
</evidence>
<reference evidence="10 11" key="1">
    <citation type="submission" date="2020-10" db="EMBL/GenBank/DDBJ databases">
        <title>The Coptis chinensis genome and diversification of protoberbering-type alkaloids.</title>
        <authorList>
            <person name="Wang B."/>
            <person name="Shu S."/>
            <person name="Song C."/>
            <person name="Liu Y."/>
        </authorList>
    </citation>
    <scope>NUCLEOTIDE SEQUENCE [LARGE SCALE GENOMIC DNA]</scope>
    <source>
        <strain evidence="10">HL-2020</strain>
        <tissue evidence="10">Leaf</tissue>
    </source>
</reference>
<comment type="caution">
    <text evidence="10">The sequence shown here is derived from an EMBL/GenBank/DDBJ whole genome shotgun (WGS) entry which is preliminary data.</text>
</comment>
<dbReference type="InterPro" id="IPR027113">
    <property type="entry name" value="Transc_fact_NFYB/HAP3"/>
</dbReference>
<dbReference type="Proteomes" id="UP000631114">
    <property type="component" value="Unassembled WGS sequence"/>
</dbReference>
<protein>
    <recommendedName>
        <fullName evidence="9">Transcription factor CBF/NF-Y/archaeal histone domain-containing protein</fullName>
    </recommendedName>
</protein>
<evidence type="ECO:0000256" key="4">
    <source>
        <dbReference type="ARBA" id="ARBA00023015"/>
    </source>
</evidence>
<dbReference type="CDD" id="cd22907">
    <property type="entry name" value="HFD_NFYB"/>
    <property type="match status" value="1"/>
</dbReference>
<comment type="similarity">
    <text evidence="2">Belongs to the NFYB/HAP3 subunit family.</text>
</comment>
<dbReference type="SUPFAM" id="SSF47113">
    <property type="entry name" value="Histone-fold"/>
    <property type="match status" value="1"/>
</dbReference>
<dbReference type="InterPro" id="IPR003958">
    <property type="entry name" value="CBFA_NFYB_domain"/>
</dbReference>
<evidence type="ECO:0000259" key="9">
    <source>
        <dbReference type="Pfam" id="PF00808"/>
    </source>
</evidence>
<dbReference type="AlphaFoldDB" id="A0A835HZG8"/>
<dbReference type="GO" id="GO:0046982">
    <property type="term" value="F:protein heterodimerization activity"/>
    <property type="evidence" value="ECO:0007669"/>
    <property type="project" value="InterPro"/>
</dbReference>
<feature type="domain" description="Transcription factor CBF/NF-Y/archaeal histone" evidence="9">
    <location>
        <begin position="111"/>
        <end position="175"/>
    </location>
</feature>
<accession>A0A835HZG8</accession>
<dbReference type="PANTHER" id="PTHR11064">
    <property type="entry name" value="CCAAT-BINDING TRANSCRIPTION FACTOR-RELATED"/>
    <property type="match status" value="1"/>
</dbReference>
<dbReference type="EMBL" id="JADFTS010000005">
    <property type="protein sequence ID" value="KAF9607262.1"/>
    <property type="molecule type" value="Genomic_DNA"/>
</dbReference>
<evidence type="ECO:0000256" key="3">
    <source>
        <dbReference type="ARBA" id="ARBA00022682"/>
    </source>
</evidence>
<gene>
    <name evidence="10" type="ORF">IFM89_033469</name>
</gene>
<proteinExistence type="inferred from homology"/>
<evidence type="ECO:0000256" key="5">
    <source>
        <dbReference type="ARBA" id="ARBA00023125"/>
    </source>
</evidence>
<organism evidence="10 11">
    <name type="scientific">Coptis chinensis</name>
    <dbReference type="NCBI Taxonomy" id="261450"/>
    <lineage>
        <taxon>Eukaryota</taxon>
        <taxon>Viridiplantae</taxon>
        <taxon>Streptophyta</taxon>
        <taxon>Embryophyta</taxon>
        <taxon>Tracheophyta</taxon>
        <taxon>Spermatophyta</taxon>
        <taxon>Magnoliopsida</taxon>
        <taxon>Ranunculales</taxon>
        <taxon>Ranunculaceae</taxon>
        <taxon>Coptidoideae</taxon>
        <taxon>Coptis</taxon>
    </lineage>
</organism>
<keyword evidence="8" id="KW-0539">Nucleus</keyword>
<comment type="subcellular location">
    <subcellularLocation>
        <location evidence="1">Nucleus</location>
    </subcellularLocation>
</comment>
<dbReference type="Pfam" id="PF00808">
    <property type="entry name" value="CBFD_NFYB_HMF"/>
    <property type="match status" value="1"/>
</dbReference>
<evidence type="ECO:0000313" key="11">
    <source>
        <dbReference type="Proteomes" id="UP000631114"/>
    </source>
</evidence>
<dbReference type="GO" id="GO:0000978">
    <property type="term" value="F:RNA polymerase II cis-regulatory region sequence-specific DNA binding"/>
    <property type="evidence" value="ECO:0007669"/>
    <property type="project" value="TreeGrafter"/>
</dbReference>
<dbReference type="InterPro" id="IPR003956">
    <property type="entry name" value="Transcrpt_fac_NFYB/HAP3_CS"/>
</dbReference>
<dbReference type="OrthoDB" id="386949at2759"/>
<keyword evidence="5" id="KW-0238">DNA-binding</keyword>
<dbReference type="FunFam" id="1.10.20.10:FF:000049">
    <property type="entry name" value="Nuclear transcription factor Y subunit B-6"/>
    <property type="match status" value="1"/>
</dbReference>
<evidence type="ECO:0000256" key="8">
    <source>
        <dbReference type="ARBA" id="ARBA00023242"/>
    </source>
</evidence>
<name>A0A835HZG8_9MAGN</name>
<dbReference type="InterPro" id="IPR009072">
    <property type="entry name" value="Histone-fold"/>
</dbReference>
<keyword evidence="4" id="KW-0805">Transcription regulation</keyword>
<dbReference type="PANTHER" id="PTHR11064:SF115">
    <property type="entry name" value="NUCLEAR TRANSCRIPTION FACTOR Y SUBUNIT B-9"/>
    <property type="match status" value="1"/>
</dbReference>
<evidence type="ECO:0000256" key="6">
    <source>
        <dbReference type="ARBA" id="ARBA00023159"/>
    </source>
</evidence>
<dbReference type="PRINTS" id="PR00615">
    <property type="entry name" value="CCAATSUBUNTA"/>
</dbReference>
<dbReference type="GO" id="GO:0016602">
    <property type="term" value="C:CCAAT-binding factor complex"/>
    <property type="evidence" value="ECO:0007669"/>
    <property type="project" value="InterPro"/>
</dbReference>
<evidence type="ECO:0000313" key="10">
    <source>
        <dbReference type="EMBL" id="KAF9607262.1"/>
    </source>
</evidence>
<sequence>MLVDESMPVKEDLFDAIVAQKPVVLKSWLKVIAEKQIRTEIPGCDIYVPTLILEGLPVKIVDPKLRESCVAGYTFVLGSLELESALSVKLSESANNNDENSTCTVREQDRFLPIANVIRIMRRILPSHAKISDDAKETIQECVSEYISFITSEANERCQCEQRKTITAEDVLWAMGKLGFDEYIAPLTLFLHRYREFEGDRGSIRGDPLAKRTMEMAPLVAAAYGPPFHVAPHQGILTPPMANGFVKDGVNMNSAHQPSMACFDPYGFR</sequence>